<dbReference type="GeneID" id="93294500"/>
<keyword evidence="2" id="KW-1185">Reference proteome</keyword>
<dbReference type="InterPro" id="IPR032675">
    <property type="entry name" value="LRR_dom_sf"/>
</dbReference>
<organism evidence="1 2">
    <name type="scientific">Fluoribacter dumoffii</name>
    <dbReference type="NCBI Taxonomy" id="463"/>
    <lineage>
        <taxon>Bacteria</taxon>
        <taxon>Pseudomonadati</taxon>
        <taxon>Pseudomonadota</taxon>
        <taxon>Gammaproteobacteria</taxon>
        <taxon>Legionellales</taxon>
        <taxon>Legionellaceae</taxon>
        <taxon>Fluoribacter</taxon>
    </lineage>
</organism>
<gene>
    <name evidence="1" type="ORF">NCTC11370_02862</name>
</gene>
<evidence type="ECO:0000313" key="2">
    <source>
        <dbReference type="Proteomes" id="UP000254554"/>
    </source>
</evidence>
<dbReference type="RefSeq" id="WP_010654869.1">
    <property type="nucleotide sequence ID" value="NZ_JAPHOO010000002.1"/>
</dbReference>
<accession>A0A377GE41</accession>
<proteinExistence type="predicted"/>
<sequence length="396" mass="45485">MFDLLGLDTPAIIKIDRFTLKSAATVEYLINHEPILQPASFIINIAPHEEESALNLIKKIVPLFKNETVLWMNTNNSISFLRLILQEITQNPFIATLRLQTFVEPQQDFMNELKYSLILPECQIKKLIFICGRGLDFQPIAEALKENKSIIDVYFVNFMPLFNAELRLRHLNSIFQALSASTSEKDTEPAAKNTTLQGLHLLRLPSLESEDEAALVSLNNLLRSNKVLKEFSFEQSHLRGIELLDGLQENSNLSILSLSNNEFDLKSFSSMSDYLPSTLKILDISQKFPSQSEEYNQNLGNVLLELLEHCKSKSLKLKIIFNGYIVEPDKAKEYFKKINELLSPRCGLVFETDYQEYQIYQQALWSTFFKVMATAKKQYNEQNVRNNEYSQLLAPP</sequence>
<evidence type="ECO:0008006" key="3">
    <source>
        <dbReference type="Google" id="ProtNLM"/>
    </source>
</evidence>
<name>A0A377GE41_9GAMM</name>
<dbReference type="AlphaFoldDB" id="A0A377GE41"/>
<protein>
    <recommendedName>
        <fullName evidence="3">Ran GTPase-activating protein (RanGAP) involved in mRNA processing and transport</fullName>
    </recommendedName>
</protein>
<dbReference type="Gene3D" id="3.80.10.10">
    <property type="entry name" value="Ribonuclease Inhibitor"/>
    <property type="match status" value="1"/>
</dbReference>
<dbReference type="SUPFAM" id="SSF52047">
    <property type="entry name" value="RNI-like"/>
    <property type="match status" value="1"/>
</dbReference>
<dbReference type="STRING" id="1094715.GCA_000236165_02847"/>
<reference evidence="1 2" key="1">
    <citation type="submission" date="2018-06" db="EMBL/GenBank/DDBJ databases">
        <authorList>
            <consortium name="Pathogen Informatics"/>
            <person name="Doyle S."/>
        </authorList>
    </citation>
    <scope>NUCLEOTIDE SEQUENCE [LARGE SCALE GENOMIC DNA]</scope>
    <source>
        <strain evidence="1 2">NCTC11370</strain>
    </source>
</reference>
<evidence type="ECO:0000313" key="1">
    <source>
        <dbReference type="EMBL" id="STO22761.1"/>
    </source>
</evidence>
<dbReference type="EMBL" id="UGGT01000001">
    <property type="protein sequence ID" value="STO22761.1"/>
    <property type="molecule type" value="Genomic_DNA"/>
</dbReference>
<dbReference type="Proteomes" id="UP000254554">
    <property type="component" value="Unassembled WGS sequence"/>
</dbReference>